<dbReference type="Pfam" id="PF00122">
    <property type="entry name" value="E1-E2_ATPase"/>
    <property type="match status" value="1"/>
</dbReference>
<accession>A0A3E2HJS3</accession>
<evidence type="ECO:0000259" key="23">
    <source>
        <dbReference type="Pfam" id="PF00689"/>
    </source>
</evidence>
<comment type="subcellular location">
    <subcellularLocation>
        <location evidence="1">Vacuole membrane</location>
        <topology evidence="1">Multi-pass membrane protein</topology>
    </subcellularLocation>
</comment>
<dbReference type="GO" id="GO:0005774">
    <property type="term" value="C:vacuolar membrane"/>
    <property type="evidence" value="ECO:0007669"/>
    <property type="project" value="UniProtKB-SubCell"/>
</dbReference>
<feature type="region of interest" description="Disordered" evidence="20">
    <location>
        <begin position="1"/>
        <end position="49"/>
    </location>
</feature>
<dbReference type="InterPro" id="IPR059000">
    <property type="entry name" value="ATPase_P-type_domA"/>
</dbReference>
<dbReference type="OMA" id="CFVLWFG"/>
<dbReference type="InterPro" id="IPR004014">
    <property type="entry name" value="ATPase_P-typ_cation-transptr_N"/>
</dbReference>
<name>A0A3E2HJS3_SCYLI</name>
<evidence type="ECO:0000256" key="7">
    <source>
        <dbReference type="ARBA" id="ARBA00022723"/>
    </source>
</evidence>
<dbReference type="NCBIfam" id="TIGR01494">
    <property type="entry name" value="ATPase_P-type"/>
    <property type="match status" value="2"/>
</dbReference>
<sequence>MNSNTTFNLADDLQTPTQGNLAQKSSSDPGDRSLCHDNISPSTFGDLKGKITSAEPRMSEMEDSVIATAQNPLTLKKTYDHEEIIHDTTALQPQPGRIEDFQVADNKFAFTLGQMSKLVNPKSLSAFYAVGGMDGLEKGLRTDRQSGLSLDEGFIDGTISLEESRSTRPVSKHLPGSHPVECKTPEPPTKHQGPDRSFADRRRIFGENRLPEKIPKNILQLAWATYNDRVLILLTIAAVISLAVGLYQSFGQPHEEGEAAVEWIEGVAITVAILIVVVVGSLNDWKKERQFAKLNKKKQDRTMKLIRSGKTQEVSVFDVLVGDVMHLEPGDLVPVDGVFIGGYNVRCDESSTTGESSLATKHAAASVFQSILAGEDLNKMDPFILSGSKVSEGVGTFLVTAVGVHSSYGRTLMSLHEGPEATPFQSKLNRLANQIAKLGIASALLLFVTLLIKFLVQLRESTLNASGRAQQFLQILIVTITIIVVAVPEGLPLAVTLALAFATRRMLKDKNLVRYLKACETMGNATTICSDKTGTLTQNVMTVVAMCLGQNSTVDDKEDSPLTVTQLGAGFVADDSVREISQPVKLLLKDSIVINSTAFEVQHKGRLAFIGSKTESALLNYAHRCLSMGPVSLERSNSHTVYLVPFDSSRKYMATVVQTDHGFRIYAKGAAEVMLERCSQIVHNPVSYVSSKTITPKRMDRLNRTIENFTSRSLRTIALLYRDLESLSYDAAGTIQEFFQAGFDDLFKDMTLLAIVGIQDPLRKGAKDAVSRCQAAGITVRMVTGDNLLTAKAIARECGILTEDDFVMDGQSFRMLGVVKMKRVIPRLQVLARSSPEDKKVLVKALQELGEVVAVTGDGTNDAPALRMADVGFSMGLTGTEVAKEASDIVLMDDNFSSIVKAVMWGRAVNDAVRKFLQFQITVNIAAVILTFVSAVASDTETSVLTAVQLLWVNLIMDTMGALALATDPPAGSILNRKPDPRSSPLITVTMWKMILGQSAYKLIVLLILHFGGRSIFSYHSEGERAQLRTMVFNTFVWMQIFNQYNNRRIDNKLNIFEGITRNWLFIGINLCMIIGQVIIVTLGGRALQVVRLNGAQWGYSIALGFLSITFAVIIRCVPDHIFREIIPQIREEMEFLSWVNGGRLHACNLRGKSRGKSGLKPVAVMAGLVAGSIGGWPRTKHAL</sequence>
<feature type="domain" description="P-type ATPase A" evidence="22">
    <location>
        <begin position="299"/>
        <end position="412"/>
    </location>
</feature>
<evidence type="ECO:0000259" key="24">
    <source>
        <dbReference type="Pfam" id="PF00690"/>
    </source>
</evidence>
<evidence type="ECO:0000256" key="6">
    <source>
        <dbReference type="ARBA" id="ARBA00022692"/>
    </source>
</evidence>
<dbReference type="FunFam" id="1.20.1110.10:FF:000039">
    <property type="entry name" value="Calcium-transporting ATPase"/>
    <property type="match status" value="1"/>
</dbReference>
<evidence type="ECO:0000256" key="12">
    <source>
        <dbReference type="ARBA" id="ARBA00022967"/>
    </source>
</evidence>
<dbReference type="InterPro" id="IPR023214">
    <property type="entry name" value="HAD_sf"/>
</dbReference>
<evidence type="ECO:0000256" key="14">
    <source>
        <dbReference type="ARBA" id="ARBA00023065"/>
    </source>
</evidence>
<evidence type="ECO:0000256" key="17">
    <source>
        <dbReference type="ARBA" id="ARBA00048694"/>
    </source>
</evidence>
<dbReference type="Gene3D" id="2.70.150.10">
    <property type="entry name" value="Calcium-transporting ATPase, cytoplasmic transduction domain A"/>
    <property type="match status" value="1"/>
</dbReference>
<dbReference type="STRING" id="5539.A0A3E2HJS3"/>
<evidence type="ECO:0000313" key="25">
    <source>
        <dbReference type="EMBL" id="RFU33301.1"/>
    </source>
</evidence>
<feature type="transmembrane region" description="Helical" evidence="21">
    <location>
        <begin position="1000"/>
        <end position="1020"/>
    </location>
</feature>
<evidence type="ECO:0000256" key="21">
    <source>
        <dbReference type="SAM" id="Phobius"/>
    </source>
</evidence>
<dbReference type="GO" id="GO:0016887">
    <property type="term" value="F:ATP hydrolysis activity"/>
    <property type="evidence" value="ECO:0007669"/>
    <property type="project" value="InterPro"/>
</dbReference>
<feature type="transmembrane region" description="Helical" evidence="21">
    <location>
        <begin position="916"/>
        <end position="937"/>
    </location>
</feature>
<keyword evidence="13 21" id="KW-1133">Transmembrane helix</keyword>
<feature type="transmembrane region" description="Helical" evidence="21">
    <location>
        <begin position="263"/>
        <end position="283"/>
    </location>
</feature>
<evidence type="ECO:0000313" key="26">
    <source>
        <dbReference type="Proteomes" id="UP000258309"/>
    </source>
</evidence>
<keyword evidence="12" id="KW-1278">Translocase</keyword>
<protein>
    <recommendedName>
        <fullName evidence="19">Calcium-transporting ATPase 2</fullName>
        <ecNumber evidence="2">7.2.2.10</ecNumber>
    </recommendedName>
</protein>
<dbReference type="InterPro" id="IPR001757">
    <property type="entry name" value="P_typ_ATPase"/>
</dbReference>
<feature type="transmembrane region" description="Helical" evidence="21">
    <location>
        <begin position="230"/>
        <end position="251"/>
    </location>
</feature>
<dbReference type="InterPro" id="IPR023299">
    <property type="entry name" value="ATPase_P-typ_cyto_dom_N"/>
</dbReference>
<evidence type="ECO:0000256" key="9">
    <source>
        <dbReference type="ARBA" id="ARBA00022837"/>
    </source>
</evidence>
<feature type="transmembrane region" description="Helical" evidence="21">
    <location>
        <begin position="1064"/>
        <end position="1085"/>
    </location>
</feature>
<feature type="domain" description="Cation-transporting P-type ATPase N-terminal" evidence="24">
    <location>
        <begin position="198"/>
        <end position="241"/>
    </location>
</feature>
<dbReference type="SUPFAM" id="SSF81660">
    <property type="entry name" value="Metal cation-transporting ATPase, ATP-binding domain N"/>
    <property type="match status" value="1"/>
</dbReference>
<dbReference type="PRINTS" id="PR00119">
    <property type="entry name" value="CATATPASE"/>
</dbReference>
<dbReference type="SFLD" id="SFLDS00003">
    <property type="entry name" value="Haloacid_Dehalogenase"/>
    <property type="match status" value="1"/>
</dbReference>
<dbReference type="GO" id="GO:0005388">
    <property type="term" value="F:P-type calcium transporter activity"/>
    <property type="evidence" value="ECO:0007669"/>
    <property type="project" value="UniProtKB-EC"/>
</dbReference>
<evidence type="ECO:0000256" key="10">
    <source>
        <dbReference type="ARBA" id="ARBA00022840"/>
    </source>
</evidence>
<feature type="compositionally biased region" description="Basic and acidic residues" evidence="20">
    <location>
        <begin position="180"/>
        <end position="196"/>
    </location>
</feature>
<dbReference type="Proteomes" id="UP000258309">
    <property type="component" value="Unassembled WGS sequence"/>
</dbReference>
<keyword evidence="10" id="KW-0067">ATP-binding</keyword>
<keyword evidence="9" id="KW-0106">Calcium</keyword>
<evidence type="ECO:0000256" key="20">
    <source>
        <dbReference type="SAM" id="MobiDB-lite"/>
    </source>
</evidence>
<keyword evidence="6 21" id="KW-0812">Transmembrane</keyword>
<evidence type="ECO:0000259" key="22">
    <source>
        <dbReference type="Pfam" id="PF00122"/>
    </source>
</evidence>
<dbReference type="EMBL" id="NCSJ02000037">
    <property type="protein sequence ID" value="RFU33301.1"/>
    <property type="molecule type" value="Genomic_DNA"/>
</dbReference>
<evidence type="ECO:0000256" key="8">
    <source>
        <dbReference type="ARBA" id="ARBA00022741"/>
    </source>
</evidence>
<feature type="compositionally biased region" description="Polar residues" evidence="20">
    <location>
        <begin position="1"/>
        <end position="28"/>
    </location>
</feature>
<gene>
    <name evidence="25" type="ORF">B7463_g3028</name>
</gene>
<dbReference type="PROSITE" id="PS00154">
    <property type="entry name" value="ATPASE_E1_E2"/>
    <property type="match status" value="1"/>
</dbReference>
<keyword evidence="5" id="KW-0109">Calcium transport</keyword>
<evidence type="ECO:0000256" key="19">
    <source>
        <dbReference type="ARBA" id="ARBA00067965"/>
    </source>
</evidence>
<dbReference type="InterPro" id="IPR036412">
    <property type="entry name" value="HAD-like_sf"/>
</dbReference>
<dbReference type="InterPro" id="IPR018303">
    <property type="entry name" value="ATPase_P-typ_P_site"/>
</dbReference>
<dbReference type="GO" id="GO:0005524">
    <property type="term" value="F:ATP binding"/>
    <property type="evidence" value="ECO:0007669"/>
    <property type="project" value="UniProtKB-KW"/>
</dbReference>
<dbReference type="SUPFAM" id="SSF56784">
    <property type="entry name" value="HAD-like"/>
    <property type="match status" value="1"/>
</dbReference>
<evidence type="ECO:0000256" key="16">
    <source>
        <dbReference type="ARBA" id="ARBA00038148"/>
    </source>
</evidence>
<dbReference type="EC" id="7.2.2.10" evidence="2"/>
<dbReference type="InterPro" id="IPR023298">
    <property type="entry name" value="ATPase_P-typ_TM_dom_sf"/>
</dbReference>
<feature type="non-terminal residue" evidence="25">
    <location>
        <position position="1184"/>
    </location>
</feature>
<dbReference type="Pfam" id="PF00689">
    <property type="entry name" value="Cation_ATPase_C"/>
    <property type="match status" value="1"/>
</dbReference>
<dbReference type="InterPro" id="IPR006408">
    <property type="entry name" value="P-type_ATPase_IIB"/>
</dbReference>
<evidence type="ECO:0000256" key="5">
    <source>
        <dbReference type="ARBA" id="ARBA00022568"/>
    </source>
</evidence>
<keyword evidence="26" id="KW-1185">Reference proteome</keyword>
<feature type="domain" description="Cation-transporting P-type ATPase C-terminal" evidence="23">
    <location>
        <begin position="943"/>
        <end position="1114"/>
    </location>
</feature>
<dbReference type="FunFam" id="3.40.50.1000:FF:000018">
    <property type="entry name" value="Calcium-transporting ATPase"/>
    <property type="match status" value="1"/>
</dbReference>
<keyword evidence="11" id="KW-0460">Magnesium</keyword>
<dbReference type="SUPFAM" id="SSF81665">
    <property type="entry name" value="Calcium ATPase, transmembrane domain M"/>
    <property type="match status" value="1"/>
</dbReference>
<feature type="region of interest" description="Disordered" evidence="20">
    <location>
        <begin position="161"/>
        <end position="196"/>
    </location>
</feature>
<evidence type="ECO:0000256" key="1">
    <source>
        <dbReference type="ARBA" id="ARBA00004128"/>
    </source>
</evidence>
<dbReference type="SUPFAM" id="SSF81653">
    <property type="entry name" value="Calcium ATPase, transduction domain A"/>
    <property type="match status" value="1"/>
</dbReference>
<feature type="transmembrane region" description="Helical" evidence="21">
    <location>
        <begin position="475"/>
        <end position="502"/>
    </location>
</feature>
<dbReference type="Gene3D" id="1.20.1110.10">
    <property type="entry name" value="Calcium-transporting ATPase, transmembrane domain"/>
    <property type="match status" value="1"/>
</dbReference>
<keyword evidence="15 21" id="KW-0472">Membrane</keyword>
<dbReference type="InterPro" id="IPR008250">
    <property type="entry name" value="ATPase_P-typ_transduc_dom_A_sf"/>
</dbReference>
<evidence type="ECO:0000256" key="13">
    <source>
        <dbReference type="ARBA" id="ARBA00022989"/>
    </source>
</evidence>
<feature type="non-terminal residue" evidence="25">
    <location>
        <position position="1"/>
    </location>
</feature>
<evidence type="ECO:0000256" key="4">
    <source>
        <dbReference type="ARBA" id="ARBA00022554"/>
    </source>
</evidence>
<dbReference type="CDD" id="cd02081">
    <property type="entry name" value="P-type_ATPase_Ca_PMCA-like"/>
    <property type="match status" value="1"/>
</dbReference>
<evidence type="ECO:0000256" key="11">
    <source>
        <dbReference type="ARBA" id="ARBA00022842"/>
    </source>
</evidence>
<dbReference type="PANTHER" id="PTHR24093">
    <property type="entry name" value="CATION TRANSPORTING ATPASE"/>
    <property type="match status" value="1"/>
</dbReference>
<dbReference type="Gene3D" id="3.40.1110.10">
    <property type="entry name" value="Calcium-transporting ATPase, cytoplasmic domain N"/>
    <property type="match status" value="1"/>
</dbReference>
<evidence type="ECO:0000256" key="3">
    <source>
        <dbReference type="ARBA" id="ARBA00022448"/>
    </source>
</evidence>
<dbReference type="PRINTS" id="PR00120">
    <property type="entry name" value="HATPASE"/>
</dbReference>
<dbReference type="InterPro" id="IPR044492">
    <property type="entry name" value="P_typ_ATPase_HD_dom"/>
</dbReference>
<dbReference type="Gene3D" id="3.40.50.1000">
    <property type="entry name" value="HAD superfamily/HAD-like"/>
    <property type="match status" value="1"/>
</dbReference>
<dbReference type="OrthoDB" id="3352408at2759"/>
<dbReference type="GO" id="GO:0005886">
    <property type="term" value="C:plasma membrane"/>
    <property type="evidence" value="ECO:0007669"/>
    <property type="project" value="TreeGrafter"/>
</dbReference>
<dbReference type="Pfam" id="PF13246">
    <property type="entry name" value="Cation_ATPase"/>
    <property type="match status" value="1"/>
</dbReference>
<dbReference type="PANTHER" id="PTHR24093:SF369">
    <property type="entry name" value="CALCIUM-TRANSPORTING ATPASE"/>
    <property type="match status" value="1"/>
</dbReference>
<feature type="transmembrane region" description="Helical" evidence="21">
    <location>
        <begin position="435"/>
        <end position="455"/>
    </location>
</feature>
<comment type="caution">
    <text evidence="25">The sequence shown here is derived from an EMBL/GenBank/DDBJ whole genome shotgun (WGS) entry which is preliminary data.</text>
</comment>
<dbReference type="SFLD" id="SFLDF00027">
    <property type="entry name" value="p-type_atpase"/>
    <property type="match status" value="1"/>
</dbReference>
<comment type="function">
    <text evidence="18">This magnesium-dependent enzyme catalyzes the hydrolysis of ATP coupled with the transport of calcium. Transports the calcium to the vacuole and participates in the control of the cytosolic free calcium.</text>
</comment>
<proteinExistence type="inferred from homology"/>
<evidence type="ECO:0000256" key="2">
    <source>
        <dbReference type="ARBA" id="ARBA00012790"/>
    </source>
</evidence>
<comment type="similarity">
    <text evidence="16">Belongs to the cation transport ATPase (P-type) (TC 3.A.3) family.</text>
</comment>
<dbReference type="NCBIfam" id="TIGR01517">
    <property type="entry name" value="ATPase-IIB_Ca"/>
    <property type="match status" value="1"/>
</dbReference>
<dbReference type="GO" id="GO:0046872">
    <property type="term" value="F:metal ion binding"/>
    <property type="evidence" value="ECO:0007669"/>
    <property type="project" value="UniProtKB-KW"/>
</dbReference>
<dbReference type="GO" id="GO:0006874">
    <property type="term" value="P:intracellular calcium ion homeostasis"/>
    <property type="evidence" value="ECO:0007669"/>
    <property type="project" value="TreeGrafter"/>
</dbReference>
<dbReference type="Pfam" id="PF00690">
    <property type="entry name" value="Cation_ATPase_N"/>
    <property type="match status" value="1"/>
</dbReference>
<feature type="transmembrane region" description="Helical" evidence="21">
    <location>
        <begin position="1097"/>
        <end position="1118"/>
    </location>
</feature>
<dbReference type="SFLD" id="SFLDG00002">
    <property type="entry name" value="C1.7:_P-type_atpase_like"/>
    <property type="match status" value="1"/>
</dbReference>
<keyword evidence="3" id="KW-0813">Transport</keyword>
<comment type="catalytic activity">
    <reaction evidence="17">
        <text>Ca(2+)(in) + ATP + H2O = Ca(2+)(out) + ADP + phosphate + H(+)</text>
        <dbReference type="Rhea" id="RHEA:18105"/>
        <dbReference type="ChEBI" id="CHEBI:15377"/>
        <dbReference type="ChEBI" id="CHEBI:15378"/>
        <dbReference type="ChEBI" id="CHEBI:29108"/>
        <dbReference type="ChEBI" id="CHEBI:30616"/>
        <dbReference type="ChEBI" id="CHEBI:43474"/>
        <dbReference type="ChEBI" id="CHEBI:456216"/>
        <dbReference type="EC" id="7.2.2.10"/>
    </reaction>
</comment>
<dbReference type="FunFam" id="2.70.150.10:FF:000028">
    <property type="entry name" value="Calcium-transporting ATPase"/>
    <property type="match status" value="1"/>
</dbReference>
<keyword evidence="8" id="KW-0547">Nucleotide-binding</keyword>
<keyword evidence="7" id="KW-0479">Metal-binding</keyword>
<dbReference type="AlphaFoldDB" id="A0A3E2HJS3"/>
<dbReference type="InterPro" id="IPR006068">
    <property type="entry name" value="ATPase_P-typ_cation-transptr_C"/>
</dbReference>
<keyword evidence="4" id="KW-0926">Vacuole</keyword>
<evidence type="ECO:0000256" key="18">
    <source>
        <dbReference type="ARBA" id="ARBA00059328"/>
    </source>
</evidence>
<reference evidence="25 26" key="1">
    <citation type="submission" date="2018-05" db="EMBL/GenBank/DDBJ databases">
        <title>Draft genome sequence of Scytalidium lignicola DSM 105466, a ubiquitous saprotrophic fungus.</title>
        <authorList>
            <person name="Buettner E."/>
            <person name="Gebauer A.M."/>
            <person name="Hofrichter M."/>
            <person name="Liers C."/>
            <person name="Kellner H."/>
        </authorList>
    </citation>
    <scope>NUCLEOTIDE SEQUENCE [LARGE SCALE GENOMIC DNA]</scope>
    <source>
        <strain evidence="25 26">DSM 105466</strain>
    </source>
</reference>
<keyword evidence="14" id="KW-0406">Ion transport</keyword>
<evidence type="ECO:0000256" key="15">
    <source>
        <dbReference type="ARBA" id="ARBA00023136"/>
    </source>
</evidence>
<organism evidence="25 26">
    <name type="scientific">Scytalidium lignicola</name>
    <name type="common">Hyphomycete</name>
    <dbReference type="NCBI Taxonomy" id="5539"/>
    <lineage>
        <taxon>Eukaryota</taxon>
        <taxon>Fungi</taxon>
        <taxon>Dikarya</taxon>
        <taxon>Ascomycota</taxon>
        <taxon>Pezizomycotina</taxon>
        <taxon>Leotiomycetes</taxon>
        <taxon>Leotiomycetes incertae sedis</taxon>
        <taxon>Scytalidium</taxon>
    </lineage>
</organism>